<dbReference type="EMBL" id="WRPP01000003">
    <property type="protein sequence ID" value="MVU78992.1"/>
    <property type="molecule type" value="Genomic_DNA"/>
</dbReference>
<keyword evidence="2" id="KW-0812">Transmembrane</keyword>
<sequence>MPERFRITGASGDVYSIDGATVSGAYGSSWLHECRDQAGRARLFREFGTPLTDPGDLDRVGKVTATGRGIVLGAEQAAVPVPVPISWPIDQVWRDGALAGVILPAVSDEFARADGIPQTLDQLIAADSAVETETRVAVAIRFCELFEMLERNELVHGDIAPHNLLWSRSGVYLRGGDGLRSAQADPVRQRIADGWGDPRVHFGAIAGHDRYSDRLGVALLVYRTLLLEANLPALVNGRWFMRSELPSGLDAGLLALIERAFDNPSATEARPAAGEWRAALVAAFRAEDGVTDRRDALSAIGMRTRPVVESPSPVGEPAGRPVMTPVEEPAAIATEPAWSAGASVPPTPPPPGAGLFPVRPPEPQRMSGGPAAALVAGAVVAIVLIVLGVRAMRHSDHGDASSTSTYSPYTYTSTSYSYSPPTPTTPAFNWASLDSAATDKTPFTGSALLPQSFRDGKNVNYTLRSSGVMDCITADMSSNVKSILRSYNCGQQVAGSYVDDSNQIMVSVNVLAFNTTADADQMYATMKGQTQDWAIWCPHDGAGAEVCNNNPSRARRTGYSAHQSRYVFETTALYINLSRDASTDDWTDPAAKAAADKAGPENYWHK</sequence>
<evidence type="ECO:0000256" key="2">
    <source>
        <dbReference type="SAM" id="Phobius"/>
    </source>
</evidence>
<organism evidence="3 4">
    <name type="scientific">Nocardia terrae</name>
    <dbReference type="NCBI Taxonomy" id="2675851"/>
    <lineage>
        <taxon>Bacteria</taxon>
        <taxon>Bacillati</taxon>
        <taxon>Actinomycetota</taxon>
        <taxon>Actinomycetes</taxon>
        <taxon>Mycobacteriales</taxon>
        <taxon>Nocardiaceae</taxon>
        <taxon>Nocardia</taxon>
    </lineage>
</organism>
<dbReference type="SUPFAM" id="SSF56112">
    <property type="entry name" value="Protein kinase-like (PK-like)"/>
    <property type="match status" value="1"/>
</dbReference>
<evidence type="ECO:0000313" key="3">
    <source>
        <dbReference type="EMBL" id="MVU78992.1"/>
    </source>
</evidence>
<evidence type="ECO:0000256" key="1">
    <source>
        <dbReference type="SAM" id="MobiDB-lite"/>
    </source>
</evidence>
<keyword evidence="2" id="KW-1133">Transmembrane helix</keyword>
<dbReference type="InterPro" id="IPR011009">
    <property type="entry name" value="Kinase-like_dom_sf"/>
</dbReference>
<evidence type="ECO:0000313" key="4">
    <source>
        <dbReference type="Proteomes" id="UP000466794"/>
    </source>
</evidence>
<dbReference type="RefSeq" id="WP_157388587.1">
    <property type="nucleotide sequence ID" value="NZ_WRPP01000003.1"/>
</dbReference>
<feature type="transmembrane region" description="Helical" evidence="2">
    <location>
        <begin position="371"/>
        <end position="389"/>
    </location>
</feature>
<reference evidence="3 4" key="1">
    <citation type="submission" date="2019-12" db="EMBL/GenBank/DDBJ databases">
        <title>Nocardia sp. nov. ET3-3 isolated from soil.</title>
        <authorList>
            <person name="Kanchanasin P."/>
            <person name="Tanasupawat S."/>
            <person name="Yuki M."/>
            <person name="Kudo T."/>
        </authorList>
    </citation>
    <scope>NUCLEOTIDE SEQUENCE [LARGE SCALE GENOMIC DNA]</scope>
    <source>
        <strain evidence="3 4">ET3-3</strain>
    </source>
</reference>
<gene>
    <name evidence="3" type="ORF">GPX89_17280</name>
</gene>
<name>A0A7K1UXG6_9NOCA</name>
<keyword evidence="2" id="KW-0472">Membrane</keyword>
<proteinExistence type="predicted"/>
<feature type="region of interest" description="Disordered" evidence="1">
    <location>
        <begin position="339"/>
        <end position="366"/>
    </location>
</feature>
<protein>
    <recommendedName>
        <fullName evidence="5">Protein kinase domain-containing protein</fullName>
    </recommendedName>
</protein>
<comment type="caution">
    <text evidence="3">The sequence shown here is derived from an EMBL/GenBank/DDBJ whole genome shotgun (WGS) entry which is preliminary data.</text>
</comment>
<feature type="compositionally biased region" description="Pro residues" evidence="1">
    <location>
        <begin position="345"/>
        <end position="363"/>
    </location>
</feature>
<dbReference type="Proteomes" id="UP000466794">
    <property type="component" value="Unassembled WGS sequence"/>
</dbReference>
<accession>A0A7K1UXG6</accession>
<evidence type="ECO:0008006" key="5">
    <source>
        <dbReference type="Google" id="ProtNLM"/>
    </source>
</evidence>
<keyword evidence="4" id="KW-1185">Reference proteome</keyword>
<dbReference type="AlphaFoldDB" id="A0A7K1UXG6"/>